<organism evidence="12 13">
    <name type="scientific">Saccharopolyspora phatthalungensis</name>
    <dbReference type="NCBI Taxonomy" id="664693"/>
    <lineage>
        <taxon>Bacteria</taxon>
        <taxon>Bacillati</taxon>
        <taxon>Actinomycetota</taxon>
        <taxon>Actinomycetes</taxon>
        <taxon>Pseudonocardiales</taxon>
        <taxon>Pseudonocardiaceae</taxon>
        <taxon>Saccharopolyspora</taxon>
    </lineage>
</organism>
<name>A0A840PZZ6_9PSEU</name>
<dbReference type="PANTHER" id="PTHR43845">
    <property type="entry name" value="BLR5969 PROTEIN"/>
    <property type="match status" value="1"/>
</dbReference>
<dbReference type="GO" id="GO:0010124">
    <property type="term" value="P:phenylacetate catabolic process"/>
    <property type="evidence" value="ECO:0007669"/>
    <property type="project" value="UniProtKB-ARBA"/>
</dbReference>
<evidence type="ECO:0000259" key="11">
    <source>
        <dbReference type="Pfam" id="PF14535"/>
    </source>
</evidence>
<evidence type="ECO:0000256" key="6">
    <source>
        <dbReference type="ARBA" id="ARBA00066629"/>
    </source>
</evidence>
<evidence type="ECO:0000256" key="1">
    <source>
        <dbReference type="ARBA" id="ARBA00011245"/>
    </source>
</evidence>
<evidence type="ECO:0000256" key="5">
    <source>
        <dbReference type="ARBA" id="ARBA00061566"/>
    </source>
</evidence>
<evidence type="ECO:0000256" key="4">
    <source>
        <dbReference type="ARBA" id="ARBA00060591"/>
    </source>
</evidence>
<accession>A0A840PZZ6</accession>
<evidence type="ECO:0000256" key="8">
    <source>
        <dbReference type="ARBA" id="ARBA00075111"/>
    </source>
</evidence>
<dbReference type="EMBL" id="JACHIW010000001">
    <property type="protein sequence ID" value="MBB5153317.1"/>
    <property type="molecule type" value="Genomic_DNA"/>
</dbReference>
<dbReference type="Pfam" id="PF14535">
    <property type="entry name" value="AMP-binding_C_2"/>
    <property type="match status" value="1"/>
</dbReference>
<dbReference type="InterPro" id="IPR000873">
    <property type="entry name" value="AMP-dep_synth/lig_dom"/>
</dbReference>
<proteinExistence type="inferred from homology"/>
<comment type="caution">
    <text evidence="12">The sequence shown here is derived from an EMBL/GenBank/DDBJ whole genome shotgun (WGS) entry which is preliminary data.</text>
</comment>
<sequence>MATAQGVRPSLVDPEAEGAYPERRRELQEYRLRRLVDRLLAADGMQAGRLRDCGVSRGSDVGLDQLHRLPFVCQQDFWDHYPFGLRAASEADIVCVHGSSGTMGRTTLVPYTAHDVDVWAQVMARALGGAGVTRRSFVHCAYGYGLFTGGLGVHHGATRLGATVVPVSSGATDRQLRLLLDLRPDVLCCTPSYAIYLGEALASTGIVAEQLSLRVGLFGAEPWTAEMRLSIEGLLGLRALNIYGLTEVIGPGVACESLDSEGLLNIAEDHFYPEVVGPDGAPLPAGEVGELVFTTLTKTGTPLLRYRTGDVASLSGPAPGSARTLRRMSRVFGRTDDMLVIRGTNVFPSEIETVLLADRRVAPHYLIVEDRRDQSRPELRIAVEPRDPHGDAEVLERELAGALYARLGISCIVRVLPPDHLPREESGKTPRLVRWEHGVVPLPGLE</sequence>
<evidence type="ECO:0000256" key="9">
    <source>
        <dbReference type="SAM" id="MobiDB-lite"/>
    </source>
</evidence>
<dbReference type="FunFam" id="3.40.50.12780:FF:000016">
    <property type="entry name" value="Phenylacetate-coenzyme A ligase"/>
    <property type="match status" value="1"/>
</dbReference>
<evidence type="ECO:0000256" key="7">
    <source>
        <dbReference type="ARBA" id="ARBA00068695"/>
    </source>
</evidence>
<dbReference type="EC" id="6.2.1.30" evidence="6"/>
<keyword evidence="2 12" id="KW-0436">Ligase</keyword>
<dbReference type="Gene3D" id="3.40.50.12780">
    <property type="entry name" value="N-terminal domain of ligase-like"/>
    <property type="match status" value="1"/>
</dbReference>
<evidence type="ECO:0000313" key="12">
    <source>
        <dbReference type="EMBL" id="MBB5153317.1"/>
    </source>
</evidence>
<evidence type="ECO:0000256" key="2">
    <source>
        <dbReference type="ARBA" id="ARBA00022598"/>
    </source>
</evidence>
<dbReference type="Gene3D" id="3.30.300.30">
    <property type="match status" value="1"/>
</dbReference>
<evidence type="ECO:0000313" key="13">
    <source>
        <dbReference type="Proteomes" id="UP000584374"/>
    </source>
</evidence>
<comment type="similarity">
    <text evidence="5">Belongs to the phenylacetyl-CoA ligase family.</text>
</comment>
<dbReference type="Proteomes" id="UP000584374">
    <property type="component" value="Unassembled WGS sequence"/>
</dbReference>
<reference evidence="12 13" key="1">
    <citation type="submission" date="2020-08" db="EMBL/GenBank/DDBJ databases">
        <title>Sequencing the genomes of 1000 actinobacteria strains.</title>
        <authorList>
            <person name="Klenk H.-P."/>
        </authorList>
    </citation>
    <scope>NUCLEOTIDE SEQUENCE [LARGE SCALE GENOMIC DNA]</scope>
    <source>
        <strain evidence="12 13">DSM 45584</strain>
    </source>
</reference>
<dbReference type="Pfam" id="PF00501">
    <property type="entry name" value="AMP-binding"/>
    <property type="match status" value="1"/>
</dbReference>
<dbReference type="SUPFAM" id="SSF56801">
    <property type="entry name" value="Acetyl-CoA synthetase-like"/>
    <property type="match status" value="1"/>
</dbReference>
<dbReference type="InterPro" id="IPR045851">
    <property type="entry name" value="AMP-bd_C_sf"/>
</dbReference>
<evidence type="ECO:0000259" key="10">
    <source>
        <dbReference type="Pfam" id="PF00501"/>
    </source>
</evidence>
<evidence type="ECO:0000256" key="3">
    <source>
        <dbReference type="ARBA" id="ARBA00022741"/>
    </source>
</evidence>
<dbReference type="PANTHER" id="PTHR43845:SF1">
    <property type="entry name" value="BLR5969 PROTEIN"/>
    <property type="match status" value="1"/>
</dbReference>
<dbReference type="RefSeq" id="WP_184723945.1">
    <property type="nucleotide sequence ID" value="NZ_JACHIW010000001.1"/>
</dbReference>
<feature type="domain" description="AMP-dependent synthetase/ligase" evidence="10">
    <location>
        <begin position="87"/>
        <end position="293"/>
    </location>
</feature>
<comment type="subunit">
    <text evidence="1">Monomer.</text>
</comment>
<feature type="domain" description="AMP-dependent ligase C-terminal" evidence="11">
    <location>
        <begin position="343"/>
        <end position="432"/>
    </location>
</feature>
<gene>
    <name evidence="12" type="ORF">BJ970_000851</name>
</gene>
<keyword evidence="13" id="KW-1185">Reference proteome</keyword>
<dbReference type="GO" id="GO:0047475">
    <property type="term" value="F:phenylacetate-CoA ligase activity"/>
    <property type="evidence" value="ECO:0007669"/>
    <property type="project" value="UniProtKB-EC"/>
</dbReference>
<dbReference type="InterPro" id="IPR028154">
    <property type="entry name" value="AMP-dep_Lig_C"/>
</dbReference>
<dbReference type="GO" id="GO:0000166">
    <property type="term" value="F:nucleotide binding"/>
    <property type="evidence" value="ECO:0007669"/>
    <property type="project" value="UniProtKB-KW"/>
</dbReference>
<dbReference type="AlphaFoldDB" id="A0A840PZZ6"/>
<dbReference type="InterPro" id="IPR042099">
    <property type="entry name" value="ANL_N_sf"/>
</dbReference>
<feature type="region of interest" description="Disordered" evidence="9">
    <location>
        <begin position="1"/>
        <end position="20"/>
    </location>
</feature>
<protein>
    <recommendedName>
        <fullName evidence="7">Phenylacetate-coenzyme A ligase</fullName>
        <ecNumber evidence="6">6.2.1.30</ecNumber>
    </recommendedName>
    <alternativeName>
        <fullName evidence="8">Phenylacetyl-CoA ligase</fullName>
    </alternativeName>
</protein>
<keyword evidence="3" id="KW-0547">Nucleotide-binding</keyword>
<comment type="pathway">
    <text evidence="4">Aromatic compound metabolism; phenylacetate degradation.</text>
</comment>